<accession>K7SGC7</accession>
<dbReference type="KEGG" id="pbo:PACID_04840"/>
<protein>
    <submittedName>
        <fullName evidence="1">Uncharacterized protein</fullName>
    </submittedName>
</protein>
<organism evidence="1 2">
    <name type="scientific">Acidipropionibacterium acidipropionici (strain ATCC 4875 / DSM 20272 / JCM 6432 / NBRC 12425 / NCIMB 8070 / 4)</name>
    <name type="common">Propionibacterium acidipropionici</name>
    <dbReference type="NCBI Taxonomy" id="1171373"/>
    <lineage>
        <taxon>Bacteria</taxon>
        <taxon>Bacillati</taxon>
        <taxon>Actinomycetota</taxon>
        <taxon>Actinomycetes</taxon>
        <taxon>Propionibacteriales</taxon>
        <taxon>Propionibacteriaceae</taxon>
        <taxon>Acidipropionibacterium</taxon>
    </lineage>
</organism>
<dbReference type="AlphaFoldDB" id="K7SGC7"/>
<evidence type="ECO:0000313" key="1">
    <source>
        <dbReference type="EMBL" id="AFV88325.1"/>
    </source>
</evidence>
<dbReference type="PATRIC" id="fig|1171373.8.peg.488"/>
<gene>
    <name evidence="1" type="ordered locus">PACID_04840</name>
</gene>
<dbReference type="Proteomes" id="UP000000214">
    <property type="component" value="Chromosome"/>
</dbReference>
<dbReference type="EMBL" id="CP003493">
    <property type="protein sequence ID" value="AFV88325.1"/>
    <property type="molecule type" value="Genomic_DNA"/>
</dbReference>
<evidence type="ECO:0000313" key="2">
    <source>
        <dbReference type="Proteomes" id="UP000000214"/>
    </source>
</evidence>
<reference evidence="1 2" key="1">
    <citation type="journal article" date="2012" name="BMC Genomics">
        <title>The genome sequence of Propionibacterium acidipropionici provides insights into its biotechnological and industrial potential.</title>
        <authorList>
            <person name="Parizzi L.P."/>
            <person name="Grassi M.C."/>
            <person name="Llerena L.A."/>
            <person name="Carazzolle M.F."/>
            <person name="Queiroz V.L."/>
            <person name="Lunardi I."/>
            <person name="Zeidler A.F."/>
            <person name="Teixeira P.J."/>
            <person name="Mieczkowski P."/>
            <person name="Rincones J."/>
            <person name="Pereira G.A."/>
        </authorList>
    </citation>
    <scope>NUCLEOTIDE SEQUENCE [LARGE SCALE GENOMIC DNA]</scope>
    <source>
        <strain evidence="2">ATCC 4875 / DSM 20272 / JCM 6432 / NBRC 12425 / NCIMB 8070</strain>
    </source>
</reference>
<sequence>MAPHETDCERLPAVPCGRQSRPVYLCSPAPRSPPARARHHTLEAGVKTGGEGFCYNLITAVTVLQRSAR</sequence>
<proteinExistence type="predicted"/>
<name>K7SGC7_ACIA4</name>
<dbReference type="HOGENOM" id="CLU_2772535_0_0_11"/>
<dbReference type="STRING" id="1171373.PACID_04840"/>